<dbReference type="InterPro" id="IPR036388">
    <property type="entry name" value="WH-like_DNA-bd_sf"/>
</dbReference>
<reference evidence="6 7" key="1">
    <citation type="journal article" date="2009" name="Stand. Genomic Sci.">
        <title>Complete genome sequence of Jonesia denitrificans type strain (Prevot 55134).</title>
        <authorList>
            <person name="Pukall R."/>
            <person name="Gehrich-Schroter G."/>
            <person name="Lapidus A."/>
            <person name="Nolan M."/>
            <person name="Glavina Del Rio T."/>
            <person name="Lucas S."/>
            <person name="Chen F."/>
            <person name="Tice H."/>
            <person name="Pitluck S."/>
            <person name="Cheng J.F."/>
            <person name="Copeland A."/>
            <person name="Saunders E."/>
            <person name="Brettin T."/>
            <person name="Detter J.C."/>
            <person name="Bruce D."/>
            <person name="Goodwin L."/>
            <person name="Pati A."/>
            <person name="Ivanova N."/>
            <person name="Mavromatis K."/>
            <person name="Ovchinnikova G."/>
            <person name="Chen A."/>
            <person name="Palaniappan K."/>
            <person name="Land M."/>
            <person name="Hauser L."/>
            <person name="Chang Y.J."/>
            <person name="Jeffries C.D."/>
            <person name="Chain P."/>
            <person name="Goker M."/>
            <person name="Bristow J."/>
            <person name="Eisen J.A."/>
            <person name="Markowitz V."/>
            <person name="Hugenholtz P."/>
            <person name="Kyrpides N.C."/>
            <person name="Klenk H.P."/>
            <person name="Han C."/>
        </authorList>
    </citation>
    <scope>NUCLEOTIDE SEQUENCE [LARGE SCALE GENOMIC DNA]</scope>
    <source>
        <strain evidence="7">ATCC 14870 / DSM 20603 / BCRC 15368 / CIP 55.134 / JCM 11481 / NBRC 15587 / NCTC 10816 / Prevot 55134</strain>
    </source>
</reference>
<protein>
    <submittedName>
        <fullName evidence="6">Transcriptional regulator, MarR family</fullName>
    </submittedName>
</protein>
<evidence type="ECO:0000256" key="2">
    <source>
        <dbReference type="ARBA" id="ARBA00023015"/>
    </source>
</evidence>
<dbReference type="PANTHER" id="PTHR33164">
    <property type="entry name" value="TRANSCRIPTIONAL REGULATOR, MARR FAMILY"/>
    <property type="match status" value="1"/>
</dbReference>
<dbReference type="OrthoDB" id="9806864at2"/>
<dbReference type="SMART" id="SM00347">
    <property type="entry name" value="HTH_MARR"/>
    <property type="match status" value="1"/>
</dbReference>
<keyword evidence="2" id="KW-0805">Transcription regulation</keyword>
<dbReference type="InterPro" id="IPR023187">
    <property type="entry name" value="Tscrpt_reg_MarR-type_CS"/>
</dbReference>
<dbReference type="eggNOG" id="COG1846">
    <property type="taxonomic scope" value="Bacteria"/>
</dbReference>
<dbReference type="GO" id="GO:0005737">
    <property type="term" value="C:cytoplasm"/>
    <property type="evidence" value="ECO:0007669"/>
    <property type="project" value="UniProtKB-SubCell"/>
</dbReference>
<dbReference type="PROSITE" id="PS50995">
    <property type="entry name" value="HTH_MARR_2"/>
    <property type="match status" value="1"/>
</dbReference>
<accession>C7R3U8</accession>
<sequence length="167" mass="18481">MVERSTPPNPDPRIGKRPPLDSAVCFSLYSSLQATLQLYRDLLAPWGLTYQQLLVLVVLWEQGSVTPSELAQALHLDRSTVSGLLKRMERDGLLVRERHADNQRSVHVALTEYASGLRNELADIFTCVAEAMKLSEHDAHDLVTALHALRSAVRAQPTTTDVPSTEG</sequence>
<evidence type="ECO:0000256" key="1">
    <source>
        <dbReference type="ARBA" id="ARBA00004496"/>
    </source>
</evidence>
<dbReference type="CDD" id="cd00090">
    <property type="entry name" value="HTH_ARSR"/>
    <property type="match status" value="1"/>
</dbReference>
<dbReference type="GO" id="GO:0003700">
    <property type="term" value="F:DNA-binding transcription factor activity"/>
    <property type="evidence" value="ECO:0007669"/>
    <property type="project" value="InterPro"/>
</dbReference>
<organism evidence="6 7">
    <name type="scientific">Jonesia denitrificans (strain ATCC 14870 / DSM 20603 / BCRC 15368 / CIP 55.134 / JCM 11481 / NBRC 15587 / NCTC 10816 / Prevot 55134)</name>
    <name type="common">Listeria denitrificans</name>
    <dbReference type="NCBI Taxonomy" id="471856"/>
    <lineage>
        <taxon>Bacteria</taxon>
        <taxon>Bacillati</taxon>
        <taxon>Actinomycetota</taxon>
        <taxon>Actinomycetes</taxon>
        <taxon>Micrococcales</taxon>
        <taxon>Jonesiaceae</taxon>
        <taxon>Jonesia</taxon>
    </lineage>
</organism>
<keyword evidence="7" id="KW-1185">Reference proteome</keyword>
<keyword evidence="4" id="KW-0804">Transcription</keyword>
<evidence type="ECO:0000313" key="6">
    <source>
        <dbReference type="EMBL" id="ACV08805.1"/>
    </source>
</evidence>
<dbReference type="InterPro" id="IPR000835">
    <property type="entry name" value="HTH_MarR-typ"/>
</dbReference>
<dbReference type="PANTHER" id="PTHR33164:SF5">
    <property type="entry name" value="ORGANIC HYDROPEROXIDE RESISTANCE TRANSCRIPTIONAL REGULATOR"/>
    <property type="match status" value="1"/>
</dbReference>
<dbReference type="InterPro" id="IPR036390">
    <property type="entry name" value="WH_DNA-bd_sf"/>
</dbReference>
<dbReference type="PROSITE" id="PS01117">
    <property type="entry name" value="HTH_MARR_1"/>
    <property type="match status" value="1"/>
</dbReference>
<dbReference type="AlphaFoldDB" id="C7R3U8"/>
<dbReference type="InterPro" id="IPR039422">
    <property type="entry name" value="MarR/SlyA-like"/>
</dbReference>
<dbReference type="SUPFAM" id="SSF46785">
    <property type="entry name" value="Winged helix' DNA-binding domain"/>
    <property type="match status" value="1"/>
</dbReference>
<dbReference type="HOGENOM" id="CLU_083287_3_0_11"/>
<name>C7R3U8_JONDD</name>
<proteinExistence type="predicted"/>
<dbReference type="STRING" id="471856.Jden_1149"/>
<gene>
    <name evidence="6" type="ordered locus">Jden_1149</name>
</gene>
<dbReference type="GO" id="GO:0006950">
    <property type="term" value="P:response to stress"/>
    <property type="evidence" value="ECO:0007669"/>
    <property type="project" value="TreeGrafter"/>
</dbReference>
<comment type="subcellular location">
    <subcellularLocation>
        <location evidence="1">Cytoplasm</location>
    </subcellularLocation>
</comment>
<dbReference type="GO" id="GO:0003677">
    <property type="term" value="F:DNA binding"/>
    <property type="evidence" value="ECO:0007669"/>
    <property type="project" value="UniProtKB-KW"/>
</dbReference>
<dbReference type="RefSeq" id="WP_015771433.1">
    <property type="nucleotide sequence ID" value="NC_013174.1"/>
</dbReference>
<dbReference type="Pfam" id="PF01047">
    <property type="entry name" value="MarR"/>
    <property type="match status" value="1"/>
</dbReference>
<dbReference type="InterPro" id="IPR011991">
    <property type="entry name" value="ArsR-like_HTH"/>
</dbReference>
<evidence type="ECO:0000259" key="5">
    <source>
        <dbReference type="PROSITE" id="PS50995"/>
    </source>
</evidence>
<dbReference type="EMBL" id="CP001706">
    <property type="protein sequence ID" value="ACV08805.1"/>
    <property type="molecule type" value="Genomic_DNA"/>
</dbReference>
<dbReference type="Proteomes" id="UP000000628">
    <property type="component" value="Chromosome"/>
</dbReference>
<feature type="domain" description="HTH marR-type" evidence="5">
    <location>
        <begin position="21"/>
        <end position="151"/>
    </location>
</feature>
<evidence type="ECO:0000256" key="4">
    <source>
        <dbReference type="ARBA" id="ARBA00023163"/>
    </source>
</evidence>
<dbReference type="Gene3D" id="1.10.10.10">
    <property type="entry name" value="Winged helix-like DNA-binding domain superfamily/Winged helix DNA-binding domain"/>
    <property type="match status" value="1"/>
</dbReference>
<evidence type="ECO:0000256" key="3">
    <source>
        <dbReference type="ARBA" id="ARBA00023125"/>
    </source>
</evidence>
<evidence type="ECO:0000313" key="7">
    <source>
        <dbReference type="Proteomes" id="UP000000628"/>
    </source>
</evidence>
<dbReference type="KEGG" id="jde:Jden_1149"/>
<dbReference type="PRINTS" id="PR00598">
    <property type="entry name" value="HTHMARR"/>
</dbReference>
<keyword evidence="3" id="KW-0238">DNA-binding</keyword>